<dbReference type="PANTHER" id="PTHR43072">
    <property type="entry name" value="N-ACETYLTRANSFERASE"/>
    <property type="match status" value="1"/>
</dbReference>
<dbReference type="InterPro" id="IPR000182">
    <property type="entry name" value="GNAT_dom"/>
</dbReference>
<protein>
    <submittedName>
        <fullName evidence="4">GNAT family N-acetyltransferase</fullName>
    </submittedName>
</protein>
<comment type="caution">
    <text evidence="4">The sequence shown here is derived from an EMBL/GenBank/DDBJ whole genome shotgun (WGS) entry which is preliminary data.</text>
</comment>
<dbReference type="SUPFAM" id="SSF55729">
    <property type="entry name" value="Acyl-CoA N-acyltransferases (Nat)"/>
    <property type="match status" value="1"/>
</dbReference>
<keyword evidence="5" id="KW-1185">Reference proteome</keyword>
<dbReference type="Gene3D" id="3.40.630.30">
    <property type="match status" value="1"/>
</dbReference>
<dbReference type="InterPro" id="IPR016181">
    <property type="entry name" value="Acyl_CoA_acyltransferase"/>
</dbReference>
<dbReference type="EMBL" id="JAHXPT010000002">
    <property type="protein sequence ID" value="MBW6409101.1"/>
    <property type="molecule type" value="Genomic_DNA"/>
</dbReference>
<feature type="domain" description="N-acetyltransferase" evidence="3">
    <location>
        <begin position="3"/>
        <end position="157"/>
    </location>
</feature>
<evidence type="ECO:0000256" key="2">
    <source>
        <dbReference type="ARBA" id="ARBA00023315"/>
    </source>
</evidence>
<dbReference type="CDD" id="cd04301">
    <property type="entry name" value="NAT_SF"/>
    <property type="match status" value="1"/>
</dbReference>
<evidence type="ECO:0000256" key="1">
    <source>
        <dbReference type="ARBA" id="ARBA00022679"/>
    </source>
</evidence>
<dbReference type="PANTHER" id="PTHR43072:SF23">
    <property type="entry name" value="UPF0039 PROTEIN C11D3.02C"/>
    <property type="match status" value="1"/>
</dbReference>
<proteinExistence type="predicted"/>
<evidence type="ECO:0000313" key="4">
    <source>
        <dbReference type="EMBL" id="MBW6409101.1"/>
    </source>
</evidence>
<keyword evidence="2" id="KW-0012">Acyltransferase</keyword>
<dbReference type="Pfam" id="PF00583">
    <property type="entry name" value="Acetyltransf_1"/>
    <property type="match status" value="1"/>
</dbReference>
<gene>
    <name evidence="4" type="ORF">KYD98_03275</name>
</gene>
<evidence type="ECO:0000259" key="3">
    <source>
        <dbReference type="PROSITE" id="PS51186"/>
    </source>
</evidence>
<sequence length="166" mass="19433">MNYIIDKMYKDDWDKVLKIYSKGIKTGNATFEKELPTWNDWNNNHIKSCRLVARLDKNILGWIALSPTSGRPVYSGVAEVSIYIDEKYRRKGIGEHLLKYLIELSEKNQFWTLQSAIIKENLSSIKLHEKCGFRKIGIREKIAKMNNSEWMDVILLERRSKIIGII</sequence>
<dbReference type="Proteomes" id="UP001519921">
    <property type="component" value="Unassembled WGS sequence"/>
</dbReference>
<organism evidence="4 5">
    <name type="scientific">Clostridium weizhouense</name>
    <dbReference type="NCBI Taxonomy" id="2859781"/>
    <lineage>
        <taxon>Bacteria</taxon>
        <taxon>Bacillati</taxon>
        <taxon>Bacillota</taxon>
        <taxon>Clostridia</taxon>
        <taxon>Eubacteriales</taxon>
        <taxon>Clostridiaceae</taxon>
        <taxon>Clostridium</taxon>
    </lineage>
</organism>
<evidence type="ECO:0000313" key="5">
    <source>
        <dbReference type="Proteomes" id="UP001519921"/>
    </source>
</evidence>
<dbReference type="PROSITE" id="PS51186">
    <property type="entry name" value="GNAT"/>
    <property type="match status" value="1"/>
</dbReference>
<dbReference type="RefSeq" id="WP_219778158.1">
    <property type="nucleotide sequence ID" value="NZ_JAHXPT010000002.1"/>
</dbReference>
<reference evidence="4 5" key="1">
    <citation type="submission" date="2021-07" db="EMBL/GenBank/DDBJ databases">
        <title>Clostridium weizhouense sp. nov., an anaerobic bacterium isolated from activated sludge of Petroleum wastewater.</title>
        <authorList>
            <person name="Li Q."/>
        </authorList>
    </citation>
    <scope>NUCLEOTIDE SEQUENCE [LARGE SCALE GENOMIC DNA]</scope>
    <source>
        <strain evidence="4 5">YB-6</strain>
    </source>
</reference>
<accession>A0ABS7AKC6</accession>
<name>A0ABS7AKC6_9CLOT</name>
<keyword evidence="1" id="KW-0808">Transferase</keyword>